<feature type="domain" description="Solute-binding protein family 3/N-terminal" evidence="2">
    <location>
        <begin position="16"/>
        <end position="236"/>
    </location>
</feature>
<protein>
    <submittedName>
        <fullName evidence="3">ABC transporter substrate-binding protein</fullName>
    </submittedName>
</protein>
<dbReference type="InterPro" id="IPR001638">
    <property type="entry name" value="Solute-binding_3/MltF_N"/>
</dbReference>
<accession>A0A2G7T271</accession>
<proteinExistence type="predicted"/>
<evidence type="ECO:0000313" key="3">
    <source>
        <dbReference type="EMBL" id="PII33193.1"/>
    </source>
</evidence>
<evidence type="ECO:0000256" key="1">
    <source>
        <dbReference type="ARBA" id="ARBA00022729"/>
    </source>
</evidence>
<dbReference type="PANTHER" id="PTHR35936">
    <property type="entry name" value="MEMBRANE-BOUND LYTIC MUREIN TRANSGLYCOSYLASE F"/>
    <property type="match status" value="1"/>
</dbReference>
<dbReference type="PANTHER" id="PTHR35936:SF17">
    <property type="entry name" value="ARGININE-BINDING EXTRACELLULAR PROTEIN ARTP"/>
    <property type="match status" value="1"/>
</dbReference>
<organism evidence="3">
    <name type="scientific">Chryseobacterium sp. B5</name>
    <dbReference type="NCBI Taxonomy" id="2050562"/>
    <lineage>
        <taxon>Bacteria</taxon>
        <taxon>Pseudomonadati</taxon>
        <taxon>Bacteroidota</taxon>
        <taxon>Flavobacteriia</taxon>
        <taxon>Flavobacteriales</taxon>
        <taxon>Weeksellaceae</taxon>
        <taxon>Chryseobacterium group</taxon>
        <taxon>Chryseobacterium</taxon>
    </lineage>
</organism>
<dbReference type="AlphaFoldDB" id="A0A2G7T271"/>
<dbReference type="SUPFAM" id="SSF53850">
    <property type="entry name" value="Periplasmic binding protein-like II"/>
    <property type="match status" value="1"/>
</dbReference>
<keyword evidence="1" id="KW-0732">Signal</keyword>
<dbReference type="CDD" id="cd13623">
    <property type="entry name" value="PBP2_AA_hypothetical"/>
    <property type="match status" value="1"/>
</dbReference>
<reference evidence="3" key="1">
    <citation type="submission" date="2017-10" db="EMBL/GenBank/DDBJ databases">
        <title>Chryseobacterium sp. B5 is a hydrocarbonoclastic and plant growth promoting bacterium.</title>
        <authorList>
            <person name="Thijs S."/>
            <person name="Gkorezis P."/>
            <person name="Van Hamme J."/>
        </authorList>
    </citation>
    <scope>NUCLEOTIDE SEQUENCE</scope>
    <source>
        <strain evidence="3">B5</strain>
    </source>
</reference>
<dbReference type="Gene3D" id="3.40.190.10">
    <property type="entry name" value="Periplasmic binding protein-like II"/>
    <property type="match status" value="2"/>
</dbReference>
<gene>
    <name evidence="3" type="ORF">CTI11_24595</name>
</gene>
<dbReference type="Pfam" id="PF00497">
    <property type="entry name" value="SBP_bac_3"/>
    <property type="match status" value="1"/>
</dbReference>
<dbReference type="SMART" id="SM00062">
    <property type="entry name" value="PBPb"/>
    <property type="match status" value="1"/>
</dbReference>
<evidence type="ECO:0000259" key="2">
    <source>
        <dbReference type="SMART" id="SM00062"/>
    </source>
</evidence>
<comment type="caution">
    <text evidence="3">The sequence shown here is derived from an EMBL/GenBank/DDBJ whole genome shotgun (WGS) entry which is preliminary data.</text>
</comment>
<sequence>MNLSSQLLSTLAPLGRIRASINTGNPILARLQADGQPAGVSIDLARRLAQQLGLELELVVFDTAAKSVDAVTREEADFGFFAVDPVRGAGIGFTAPYVLIEGSYLVRQDSPLTDNAQVDRAGHTVVVGKGSAYDLYLSRELKHAQIERAVSSPAVVQTFVESTADVAAGVKQQLEADAARLPGLRLLPGRFMVIQQAMGLPKGRGDEALRVLAAFVEEAKACGFVAEALQRHGIQGAAVAPLAGASA</sequence>
<dbReference type="EMBL" id="PEKC01000150">
    <property type="protein sequence ID" value="PII33193.1"/>
    <property type="molecule type" value="Genomic_DNA"/>
</dbReference>
<name>A0A2G7T271_9FLAO</name>